<dbReference type="InterPro" id="IPR029039">
    <property type="entry name" value="Flavoprotein-like_sf"/>
</dbReference>
<dbReference type="GO" id="GO:0010181">
    <property type="term" value="F:FMN binding"/>
    <property type="evidence" value="ECO:0007669"/>
    <property type="project" value="InterPro"/>
</dbReference>
<dbReference type="Proteomes" id="UP000051311">
    <property type="component" value="Unassembled WGS sequence"/>
</dbReference>
<protein>
    <submittedName>
        <fullName evidence="1">Ribonucleotide reductase stimulatory protein NrdI</fullName>
    </submittedName>
</protein>
<dbReference type="OrthoDB" id="350535at2"/>
<sequence>MVAIAFYSITGQTKRFIDKTQLEAHQISDAKPKFDMGQKYILIVPAYQDFMMDSVVNFLTYKDNKKNIIGIIGCGNRNFNDLFAQTAKKIAATLKVPILYLLEFSGTSEDVKNVRKIVHDLSTGESTKKIRKPKELRGNISFLSDFRD</sequence>
<evidence type="ECO:0000313" key="2">
    <source>
        <dbReference type="Proteomes" id="UP000051311"/>
    </source>
</evidence>
<dbReference type="Gene3D" id="3.40.50.360">
    <property type="match status" value="1"/>
</dbReference>
<dbReference type="EMBL" id="AZEL01000079">
    <property type="protein sequence ID" value="KRL19711.1"/>
    <property type="molecule type" value="Genomic_DNA"/>
</dbReference>
<dbReference type="PATRIC" id="fig|1423748.3.peg.416"/>
<organism evidence="1 2">
    <name type="scientific">Lactobacillus gallinarum DSM 10532 = JCM 2011</name>
    <dbReference type="NCBI Taxonomy" id="1423748"/>
    <lineage>
        <taxon>Bacteria</taxon>
        <taxon>Bacillati</taxon>
        <taxon>Bacillota</taxon>
        <taxon>Bacilli</taxon>
        <taxon>Lactobacillales</taxon>
        <taxon>Lactobacillaceae</taxon>
        <taxon>Lactobacillus</taxon>
    </lineage>
</organism>
<dbReference type="PANTHER" id="PTHR37297">
    <property type="entry name" value="PROTEIN NRDI"/>
    <property type="match status" value="1"/>
</dbReference>
<evidence type="ECO:0000313" key="1">
    <source>
        <dbReference type="EMBL" id="KRL19711.1"/>
    </source>
</evidence>
<gene>
    <name evidence="1" type="ORF">FC37_GL000392</name>
</gene>
<dbReference type="Pfam" id="PF07972">
    <property type="entry name" value="Flavodoxin_NdrI"/>
    <property type="match status" value="1"/>
</dbReference>
<comment type="caution">
    <text evidence="1">The sequence shown here is derived from an EMBL/GenBank/DDBJ whole genome shotgun (WGS) entry which is preliminary data.</text>
</comment>
<dbReference type="NCBIfam" id="TIGR00333">
    <property type="entry name" value="nrdI"/>
    <property type="match status" value="1"/>
</dbReference>
<dbReference type="SUPFAM" id="SSF52218">
    <property type="entry name" value="Flavoproteins"/>
    <property type="match status" value="1"/>
</dbReference>
<proteinExistence type="predicted"/>
<dbReference type="PANTHER" id="PTHR37297:SF1">
    <property type="entry name" value="PROTEIN NRDI"/>
    <property type="match status" value="1"/>
</dbReference>
<reference evidence="1 2" key="1">
    <citation type="journal article" date="2015" name="Genome Announc.">
        <title>Expanding the biotechnology potential of lactobacilli through comparative genomics of 213 strains and associated genera.</title>
        <authorList>
            <person name="Sun Z."/>
            <person name="Harris H.M."/>
            <person name="McCann A."/>
            <person name="Guo C."/>
            <person name="Argimon S."/>
            <person name="Zhang W."/>
            <person name="Yang X."/>
            <person name="Jeffery I.B."/>
            <person name="Cooney J.C."/>
            <person name="Kagawa T.F."/>
            <person name="Liu W."/>
            <person name="Song Y."/>
            <person name="Salvetti E."/>
            <person name="Wrobel A."/>
            <person name="Rasinkangas P."/>
            <person name="Parkhill J."/>
            <person name="Rea M.C."/>
            <person name="O'Sullivan O."/>
            <person name="Ritari J."/>
            <person name="Douillard F.P."/>
            <person name="Paul Ross R."/>
            <person name="Yang R."/>
            <person name="Briner A.E."/>
            <person name="Felis G.E."/>
            <person name="de Vos W.M."/>
            <person name="Barrangou R."/>
            <person name="Klaenhammer T.R."/>
            <person name="Caufield P.W."/>
            <person name="Cui Y."/>
            <person name="Zhang H."/>
            <person name="O'Toole P.W."/>
        </authorList>
    </citation>
    <scope>NUCLEOTIDE SEQUENCE [LARGE SCALE GENOMIC DNA]</scope>
    <source>
        <strain evidence="1 2">DSM 10532</strain>
    </source>
</reference>
<dbReference type="AlphaFoldDB" id="A0A0R1NHE3"/>
<dbReference type="eggNOG" id="COG1780">
    <property type="taxonomic scope" value="Bacteria"/>
</dbReference>
<dbReference type="PIRSF" id="PIRSF005087">
    <property type="entry name" value="NrdI"/>
    <property type="match status" value="1"/>
</dbReference>
<accession>A0A0R1NHE3</accession>
<name>A0A0R1NHE3_9LACO</name>
<dbReference type="InterPro" id="IPR004465">
    <property type="entry name" value="RNR_NrdI"/>
</dbReference>
<dbReference type="RefSeq" id="WP_025006462.1">
    <property type="nucleotide sequence ID" value="NZ_AZEL01000079.1"/>
</dbReference>
<dbReference type="STRING" id="1423748.FC37_GL000392"/>